<keyword evidence="1" id="KW-1133">Transmembrane helix</keyword>
<keyword evidence="3" id="KW-1185">Reference proteome</keyword>
<comment type="caution">
    <text evidence="2">The sequence shown here is derived from an EMBL/GenBank/DDBJ whole genome shotgun (WGS) entry which is preliminary data.</text>
</comment>
<feature type="transmembrane region" description="Helical" evidence="1">
    <location>
        <begin position="29"/>
        <end position="49"/>
    </location>
</feature>
<organism evidence="2 3">
    <name type="scientific">Hyphobacterium lacteum</name>
    <dbReference type="NCBI Taxonomy" id="3116575"/>
    <lineage>
        <taxon>Bacteria</taxon>
        <taxon>Pseudomonadati</taxon>
        <taxon>Pseudomonadota</taxon>
        <taxon>Alphaproteobacteria</taxon>
        <taxon>Maricaulales</taxon>
        <taxon>Maricaulaceae</taxon>
        <taxon>Hyphobacterium</taxon>
    </lineage>
</organism>
<dbReference type="RefSeq" id="WP_330197837.1">
    <property type="nucleotide sequence ID" value="NZ_JAZDRP010000001.1"/>
</dbReference>
<dbReference type="EMBL" id="JAZDRP010000001">
    <property type="protein sequence ID" value="MEE2525174.1"/>
    <property type="molecule type" value="Genomic_DNA"/>
</dbReference>
<feature type="transmembrane region" description="Helical" evidence="1">
    <location>
        <begin position="87"/>
        <end position="107"/>
    </location>
</feature>
<dbReference type="Proteomes" id="UP001354971">
    <property type="component" value="Unassembled WGS sequence"/>
</dbReference>
<evidence type="ECO:0000313" key="3">
    <source>
        <dbReference type="Proteomes" id="UP001354971"/>
    </source>
</evidence>
<protein>
    <submittedName>
        <fullName evidence="2">DUF805 domain-containing protein</fullName>
    </submittedName>
</protein>
<evidence type="ECO:0000313" key="2">
    <source>
        <dbReference type="EMBL" id="MEE2525174.1"/>
    </source>
</evidence>
<feature type="transmembrane region" description="Helical" evidence="1">
    <location>
        <begin position="127"/>
        <end position="148"/>
    </location>
</feature>
<keyword evidence="1" id="KW-0472">Membrane</keyword>
<feature type="transmembrane region" description="Helical" evidence="1">
    <location>
        <begin position="55"/>
        <end position="75"/>
    </location>
</feature>
<gene>
    <name evidence="2" type="ORF">V0U79_02270</name>
</gene>
<accession>A0ABU7LNL9</accession>
<dbReference type="InterPro" id="IPR008523">
    <property type="entry name" value="DUF805"/>
</dbReference>
<dbReference type="Pfam" id="PF05656">
    <property type="entry name" value="DUF805"/>
    <property type="match status" value="1"/>
</dbReference>
<evidence type="ECO:0000256" key="1">
    <source>
        <dbReference type="SAM" id="Phobius"/>
    </source>
</evidence>
<proteinExistence type="predicted"/>
<reference evidence="2 3" key="1">
    <citation type="submission" date="2024-01" db="EMBL/GenBank/DDBJ databases">
        <title>Hyphobacterium bacterium isolated from marine sediment.</title>
        <authorList>
            <person name="Zhao S."/>
        </authorList>
    </citation>
    <scope>NUCLEOTIDE SEQUENCE [LARGE SCALE GENOMIC DNA]</scope>
    <source>
        <strain evidence="3">HN65</strain>
    </source>
</reference>
<keyword evidence="1" id="KW-0812">Transmembrane</keyword>
<name>A0ABU7LNL9_9PROT</name>
<sequence>MNVQDFILPMGDAQRVLIGSSGKLGPVDFARGLLAIVAVNIVFSILVLVPGLGMIFGLLGLLVALASIYAWVCIFSKRFHDAGKSGWMTLAAIGAAIVISIILNLVLNPIFGVDMSSLASMQTMGAGMVFKNILSTIIVNGALGFYMFRLPSQ</sequence>